<dbReference type="Proteomes" id="UP000824241">
    <property type="component" value="Unassembled WGS sequence"/>
</dbReference>
<feature type="non-terminal residue" evidence="2">
    <location>
        <position position="100"/>
    </location>
</feature>
<dbReference type="AlphaFoldDB" id="A0A9D1DYU2"/>
<gene>
    <name evidence="2" type="ORF">IAB37_07850</name>
</gene>
<dbReference type="InterPro" id="IPR002477">
    <property type="entry name" value="Peptidoglycan-bd-like"/>
</dbReference>
<reference evidence="2" key="2">
    <citation type="journal article" date="2021" name="PeerJ">
        <title>Extensive microbial diversity within the chicken gut microbiome revealed by metagenomics and culture.</title>
        <authorList>
            <person name="Gilroy R."/>
            <person name="Ravi A."/>
            <person name="Getino M."/>
            <person name="Pursley I."/>
            <person name="Horton D.L."/>
            <person name="Alikhan N.F."/>
            <person name="Baker D."/>
            <person name="Gharbi K."/>
            <person name="Hall N."/>
            <person name="Watson M."/>
            <person name="Adriaenssens E.M."/>
            <person name="Foster-Nyarko E."/>
            <person name="Jarju S."/>
            <person name="Secka A."/>
            <person name="Antonio M."/>
            <person name="Oren A."/>
            <person name="Chaudhuri R.R."/>
            <person name="La Ragione R."/>
            <person name="Hildebrand F."/>
            <person name="Pallen M.J."/>
        </authorList>
    </citation>
    <scope>NUCLEOTIDE SEQUENCE</scope>
    <source>
        <strain evidence="2">CHK189-12415</strain>
    </source>
</reference>
<comment type="caution">
    <text evidence="2">The sequence shown here is derived from an EMBL/GenBank/DDBJ whole genome shotgun (WGS) entry which is preliminary data.</text>
</comment>
<proteinExistence type="predicted"/>
<name>A0A9D1DYU2_9FIRM</name>
<evidence type="ECO:0000313" key="2">
    <source>
        <dbReference type="EMBL" id="HIR61468.1"/>
    </source>
</evidence>
<accession>A0A9D1DYU2</accession>
<reference evidence="2" key="1">
    <citation type="submission" date="2020-10" db="EMBL/GenBank/DDBJ databases">
        <authorList>
            <person name="Gilroy R."/>
        </authorList>
    </citation>
    <scope>NUCLEOTIDE SEQUENCE</scope>
    <source>
        <strain evidence="2">CHK189-12415</strain>
    </source>
</reference>
<dbReference type="Pfam" id="PF01471">
    <property type="entry name" value="PG_binding_1"/>
    <property type="match status" value="1"/>
</dbReference>
<dbReference type="SUPFAM" id="SSF47090">
    <property type="entry name" value="PGBD-like"/>
    <property type="match status" value="1"/>
</dbReference>
<dbReference type="EMBL" id="DVHA01000253">
    <property type="protein sequence ID" value="HIR61468.1"/>
    <property type="molecule type" value="Genomic_DNA"/>
</dbReference>
<dbReference type="InterPro" id="IPR036365">
    <property type="entry name" value="PGBD-like_sf"/>
</dbReference>
<dbReference type="InterPro" id="IPR036366">
    <property type="entry name" value="PGBDSf"/>
</dbReference>
<dbReference type="Gene3D" id="1.10.101.10">
    <property type="entry name" value="PGBD-like superfamily/PGBD"/>
    <property type="match status" value="1"/>
</dbReference>
<evidence type="ECO:0000259" key="1">
    <source>
        <dbReference type="Pfam" id="PF01471"/>
    </source>
</evidence>
<evidence type="ECO:0000313" key="3">
    <source>
        <dbReference type="Proteomes" id="UP000824241"/>
    </source>
</evidence>
<feature type="domain" description="Peptidoglycan binding-like" evidence="1">
    <location>
        <begin position="7"/>
        <end position="63"/>
    </location>
</feature>
<protein>
    <submittedName>
        <fullName evidence="2">Peptidoglycan-binding protein</fullName>
    </submittedName>
</protein>
<organism evidence="2 3">
    <name type="scientific">Candidatus Faecivivens stercoravium</name>
    <dbReference type="NCBI Taxonomy" id="2840803"/>
    <lineage>
        <taxon>Bacteria</taxon>
        <taxon>Bacillati</taxon>
        <taxon>Bacillota</taxon>
        <taxon>Clostridia</taxon>
        <taxon>Eubacteriales</taxon>
        <taxon>Oscillospiraceae</taxon>
        <taxon>Oscillospiraceae incertae sedis</taxon>
        <taxon>Candidatus Faecivivens</taxon>
    </lineage>
</organism>
<sequence length="100" mass="10836">MERDLAVLELQQALRAVLAASGYPAALYPDGFFGPETGRAVRLFQRLYSLPETGEVDQALWEAVIAASRQVNRGQEVSRLPVFPNAGFVMQPGSTGDLVS</sequence>